<keyword evidence="4" id="KW-0378">Hydrolase</keyword>
<evidence type="ECO:0000256" key="3">
    <source>
        <dbReference type="ARBA" id="ARBA00022679"/>
    </source>
</evidence>
<dbReference type="Gene3D" id="1.10.443.10">
    <property type="entry name" value="Intergrase catalytic core"/>
    <property type="match status" value="1"/>
</dbReference>
<dbReference type="GO" id="GO:0075713">
    <property type="term" value="P:establishment of integrated proviral latency"/>
    <property type="evidence" value="ECO:0007669"/>
    <property type="project" value="UniProtKB-KW"/>
</dbReference>
<evidence type="ECO:0000256" key="2">
    <source>
        <dbReference type="ARBA" id="ARBA00016082"/>
    </source>
</evidence>
<evidence type="ECO:0000256" key="8">
    <source>
        <dbReference type="ARBA" id="ARBA00023195"/>
    </source>
</evidence>
<dbReference type="Pfam" id="PF00589">
    <property type="entry name" value="Phage_integrase"/>
    <property type="match status" value="1"/>
</dbReference>
<keyword evidence="13" id="KW-1185">Reference proteome</keyword>
<dbReference type="Proteomes" id="UP000427282">
    <property type="component" value="Segment"/>
</dbReference>
<evidence type="ECO:0000259" key="10">
    <source>
        <dbReference type="PROSITE" id="PS51898"/>
    </source>
</evidence>
<evidence type="ECO:0000259" key="11">
    <source>
        <dbReference type="PROSITE" id="PS51900"/>
    </source>
</evidence>
<evidence type="ECO:0000256" key="9">
    <source>
        <dbReference type="PROSITE-ProRule" id="PRU01248"/>
    </source>
</evidence>
<dbReference type="EMBL" id="MN586027">
    <property type="protein sequence ID" value="QGJ93476.1"/>
    <property type="molecule type" value="Genomic_DNA"/>
</dbReference>
<organism evidence="12 13">
    <name type="scientific">Arthrobacter phage Mufasa8</name>
    <dbReference type="NCBI Taxonomy" id="2656526"/>
    <lineage>
        <taxon>Viruses</taxon>
        <taxon>Duplodnaviria</taxon>
        <taxon>Heunggongvirae</taxon>
        <taxon>Uroviricota</taxon>
        <taxon>Caudoviricetes</taxon>
        <taxon>Mufasoctovirus</taxon>
        <taxon>Mufasoctovirus mufasa8</taxon>
    </lineage>
</organism>
<dbReference type="PANTHER" id="PTHR30349">
    <property type="entry name" value="PHAGE INTEGRASE-RELATED"/>
    <property type="match status" value="1"/>
</dbReference>
<dbReference type="InterPro" id="IPR050090">
    <property type="entry name" value="Tyrosine_recombinase_XerCD"/>
</dbReference>
<keyword evidence="6 9" id="KW-0238">DNA-binding</keyword>
<dbReference type="GO" id="GO:0006310">
    <property type="term" value="P:DNA recombination"/>
    <property type="evidence" value="ECO:0007669"/>
    <property type="project" value="UniProtKB-KW"/>
</dbReference>
<dbReference type="CDD" id="cd01189">
    <property type="entry name" value="INT_ICEBs1_C_like"/>
    <property type="match status" value="1"/>
</dbReference>
<evidence type="ECO:0000256" key="5">
    <source>
        <dbReference type="ARBA" id="ARBA00022908"/>
    </source>
</evidence>
<evidence type="ECO:0000313" key="12">
    <source>
        <dbReference type="EMBL" id="QGJ93476.1"/>
    </source>
</evidence>
<dbReference type="GO" id="GO:0044826">
    <property type="term" value="P:viral genome integration into host DNA"/>
    <property type="evidence" value="ECO:0007669"/>
    <property type="project" value="UniProtKB-KW"/>
</dbReference>
<evidence type="ECO:0000313" key="13">
    <source>
        <dbReference type="Proteomes" id="UP000427282"/>
    </source>
</evidence>
<dbReference type="PROSITE" id="PS51898">
    <property type="entry name" value="TYR_RECOMBINASE"/>
    <property type="match status" value="1"/>
</dbReference>
<keyword evidence="7" id="KW-0233">DNA recombination</keyword>
<dbReference type="SUPFAM" id="SSF56349">
    <property type="entry name" value="DNA breaking-rejoining enzymes"/>
    <property type="match status" value="1"/>
</dbReference>
<keyword evidence="5" id="KW-0229">DNA integration</keyword>
<dbReference type="GeneID" id="55814480"/>
<evidence type="ECO:0000256" key="1">
    <source>
        <dbReference type="ARBA" id="ARBA00008857"/>
    </source>
</evidence>
<dbReference type="GO" id="GO:0016787">
    <property type="term" value="F:hydrolase activity"/>
    <property type="evidence" value="ECO:0007669"/>
    <property type="project" value="UniProtKB-KW"/>
</dbReference>
<protein>
    <recommendedName>
        <fullName evidence="2">Integrase</fullName>
    </recommendedName>
</protein>
<sequence length="406" mass="45597">MASIRTHKRKDGSTSFYVLWRDKGTQTSRGFDDESEALRFKEFLDANGQSLTLATKAARLAKGEGPTVAEAVREHIAGLTGVEDRTRDDYRRDLRLHIAPDLGAIKVKQLTRRRVREWVNKQEGSGASAKSIMNRHGLLSAALTTAIEDGVRPDNPAKGIRLPERDRRDDRLMFLEVFQYNLLLEQFPARWRPMVELLAGTGMRWSEATALRVDDIVLDAVVPYVVIDKSWKRRPGNIYEIDRPKSSRSVRDVTVGRSLAGVLAELVDGRKPEEFLMLNASGRGHVTYRNFQGRVWAPAVTRAMTKTEENPYPLRHRPKIHHLRHSHASWLLDEGVDIFAVSRRLGHESITTTTGVYGHLTHRAQKHAAEALDRALGTGPQLALQEVAVEVIADDGEGVSNDDLWG</sequence>
<comment type="similarity">
    <text evidence="1">Belongs to the 'phage' integrase family.</text>
</comment>
<dbReference type="InterPro" id="IPR002104">
    <property type="entry name" value="Integrase_catalytic"/>
</dbReference>
<dbReference type="KEGG" id="vg:55814480"/>
<reference evidence="12 13" key="1">
    <citation type="submission" date="2019-10" db="EMBL/GenBank/DDBJ databases">
        <authorList>
            <person name="Garlena R.A."/>
            <person name="Russell D.A."/>
            <person name="Pope W.H."/>
            <person name="Jacobs-Sera D."/>
            <person name="Hatfull G.F."/>
        </authorList>
    </citation>
    <scope>NUCLEOTIDE SEQUENCE [LARGE SCALE GENOMIC DNA]</scope>
</reference>
<dbReference type="RefSeq" id="YP_009885107.1">
    <property type="nucleotide sequence ID" value="NC_049478.1"/>
</dbReference>
<evidence type="ECO:0000256" key="6">
    <source>
        <dbReference type="ARBA" id="ARBA00023125"/>
    </source>
</evidence>
<dbReference type="InterPro" id="IPR013762">
    <property type="entry name" value="Integrase-like_cat_sf"/>
</dbReference>
<keyword evidence="8" id="KW-1179">Viral genome integration</keyword>
<dbReference type="PANTHER" id="PTHR30349:SF64">
    <property type="entry name" value="PROPHAGE INTEGRASE INTD-RELATED"/>
    <property type="match status" value="1"/>
</dbReference>
<dbReference type="Gene3D" id="1.10.150.130">
    <property type="match status" value="1"/>
</dbReference>
<dbReference type="GO" id="GO:0015074">
    <property type="term" value="P:DNA integration"/>
    <property type="evidence" value="ECO:0007669"/>
    <property type="project" value="UniProtKB-KW"/>
</dbReference>
<dbReference type="InterPro" id="IPR044068">
    <property type="entry name" value="CB"/>
</dbReference>
<dbReference type="InterPro" id="IPR004107">
    <property type="entry name" value="Integrase_SAM-like_N"/>
</dbReference>
<dbReference type="InterPro" id="IPR010998">
    <property type="entry name" value="Integrase_recombinase_N"/>
</dbReference>
<accession>A0A649VM42</accession>
<dbReference type="GO" id="GO:0003677">
    <property type="term" value="F:DNA binding"/>
    <property type="evidence" value="ECO:0007669"/>
    <property type="project" value="UniProtKB-UniRule"/>
</dbReference>
<dbReference type="Pfam" id="PF14659">
    <property type="entry name" value="Phage_int_SAM_3"/>
    <property type="match status" value="1"/>
</dbReference>
<evidence type="ECO:0000256" key="7">
    <source>
        <dbReference type="ARBA" id="ARBA00023172"/>
    </source>
</evidence>
<keyword evidence="3" id="KW-0808">Transferase</keyword>
<dbReference type="PROSITE" id="PS51900">
    <property type="entry name" value="CB"/>
    <property type="match status" value="1"/>
</dbReference>
<feature type="domain" description="Tyr recombinase" evidence="10">
    <location>
        <begin position="170"/>
        <end position="373"/>
    </location>
</feature>
<keyword evidence="8" id="KW-1160">Virus entry into host cell</keyword>
<evidence type="ECO:0000256" key="4">
    <source>
        <dbReference type="ARBA" id="ARBA00022801"/>
    </source>
</evidence>
<dbReference type="InterPro" id="IPR011010">
    <property type="entry name" value="DNA_brk_join_enz"/>
</dbReference>
<gene>
    <name evidence="12" type="primary">27</name>
    <name evidence="12" type="ORF">SEA_MUFASA8_27</name>
</gene>
<proteinExistence type="inferred from homology"/>
<feature type="domain" description="Core-binding (CB)" evidence="11">
    <location>
        <begin position="66"/>
        <end position="147"/>
    </location>
</feature>
<dbReference type="GO" id="GO:0016740">
    <property type="term" value="F:transferase activity"/>
    <property type="evidence" value="ECO:0007669"/>
    <property type="project" value="UniProtKB-KW"/>
</dbReference>
<name>A0A649VM42_9CAUD</name>